<evidence type="ECO:0000256" key="1">
    <source>
        <dbReference type="SAM" id="MobiDB-lite"/>
    </source>
</evidence>
<proteinExistence type="predicted"/>
<dbReference type="EMBL" id="GBRH01279059">
    <property type="protein sequence ID" value="JAD18836.1"/>
    <property type="molecule type" value="Transcribed_RNA"/>
</dbReference>
<evidence type="ECO:0000313" key="2">
    <source>
        <dbReference type="EMBL" id="JAD18836.1"/>
    </source>
</evidence>
<sequence length="75" mass="7754">MSMLCSTSGSQEPRTTANPLLQFRISILLQQQGVGKPVRHCHGAAVRASPAASHSTLVPHAAPRDHASASATAPS</sequence>
<feature type="region of interest" description="Disordered" evidence="1">
    <location>
        <begin position="45"/>
        <end position="75"/>
    </location>
</feature>
<reference evidence="2" key="2">
    <citation type="journal article" date="2015" name="Data Brief">
        <title>Shoot transcriptome of the giant reed, Arundo donax.</title>
        <authorList>
            <person name="Barrero R.A."/>
            <person name="Guerrero F.D."/>
            <person name="Moolhuijzen P."/>
            <person name="Goolsby J.A."/>
            <person name="Tidwell J."/>
            <person name="Bellgard S.E."/>
            <person name="Bellgard M.I."/>
        </authorList>
    </citation>
    <scope>NUCLEOTIDE SEQUENCE</scope>
    <source>
        <tissue evidence="2">Shoot tissue taken approximately 20 cm above the soil surface</tissue>
    </source>
</reference>
<protein>
    <submittedName>
        <fullName evidence="2">Uncharacterized protein</fullName>
    </submittedName>
</protein>
<reference evidence="2" key="1">
    <citation type="submission" date="2014-09" db="EMBL/GenBank/DDBJ databases">
        <authorList>
            <person name="Magalhaes I.L.F."/>
            <person name="Oliveira U."/>
            <person name="Santos F.R."/>
            <person name="Vidigal T.H.D.A."/>
            <person name="Brescovit A.D."/>
            <person name="Santos A.J."/>
        </authorList>
    </citation>
    <scope>NUCLEOTIDE SEQUENCE</scope>
    <source>
        <tissue evidence="2">Shoot tissue taken approximately 20 cm above the soil surface</tissue>
    </source>
</reference>
<dbReference type="AlphaFoldDB" id="A0A0A8XY74"/>
<accession>A0A0A8XY74</accession>
<name>A0A0A8XY74_ARUDO</name>
<organism evidence="2">
    <name type="scientific">Arundo donax</name>
    <name type="common">Giant reed</name>
    <name type="synonym">Donax arundinaceus</name>
    <dbReference type="NCBI Taxonomy" id="35708"/>
    <lineage>
        <taxon>Eukaryota</taxon>
        <taxon>Viridiplantae</taxon>
        <taxon>Streptophyta</taxon>
        <taxon>Embryophyta</taxon>
        <taxon>Tracheophyta</taxon>
        <taxon>Spermatophyta</taxon>
        <taxon>Magnoliopsida</taxon>
        <taxon>Liliopsida</taxon>
        <taxon>Poales</taxon>
        <taxon>Poaceae</taxon>
        <taxon>PACMAD clade</taxon>
        <taxon>Arundinoideae</taxon>
        <taxon>Arundineae</taxon>
        <taxon>Arundo</taxon>
    </lineage>
</organism>